<dbReference type="Proteomes" id="UP001141422">
    <property type="component" value="Unassembled WGS sequence"/>
</dbReference>
<dbReference type="Pfam" id="PF01934">
    <property type="entry name" value="HepT-like"/>
    <property type="match status" value="1"/>
</dbReference>
<organism evidence="5 6">
    <name type="scientific">Methanocorpusculum petauri</name>
    <dbReference type="NCBI Taxonomy" id="3002863"/>
    <lineage>
        <taxon>Archaea</taxon>
        <taxon>Methanobacteriati</taxon>
        <taxon>Methanobacteriota</taxon>
        <taxon>Stenosarchaea group</taxon>
        <taxon>Methanomicrobia</taxon>
        <taxon>Methanomicrobiales</taxon>
        <taxon>Methanocorpusculaceae</taxon>
        <taxon>Methanocorpusculum</taxon>
    </lineage>
</organism>
<evidence type="ECO:0000256" key="3">
    <source>
        <dbReference type="ARBA" id="ARBA00022722"/>
    </source>
</evidence>
<proteinExistence type="predicted"/>
<evidence type="ECO:0000313" key="6">
    <source>
        <dbReference type="Proteomes" id="UP001141422"/>
    </source>
</evidence>
<gene>
    <name evidence="5" type="ORF">O0S10_06145</name>
</gene>
<keyword evidence="1" id="KW-0597">Phosphoprotein</keyword>
<protein>
    <recommendedName>
        <fullName evidence="7">DUF86 domain-containing protein</fullName>
    </recommendedName>
</protein>
<keyword evidence="6" id="KW-1185">Reference proteome</keyword>
<dbReference type="InterPro" id="IPR008201">
    <property type="entry name" value="HepT-like"/>
</dbReference>
<name>A0ABT4II95_9EURY</name>
<dbReference type="RefSeq" id="WP_268925009.1">
    <property type="nucleotide sequence ID" value="NZ_JAPTGB010000011.1"/>
</dbReference>
<evidence type="ECO:0008006" key="7">
    <source>
        <dbReference type="Google" id="ProtNLM"/>
    </source>
</evidence>
<keyword evidence="3" id="KW-0540">Nuclease</keyword>
<evidence type="ECO:0000256" key="4">
    <source>
        <dbReference type="ARBA" id="ARBA00022801"/>
    </source>
</evidence>
<keyword evidence="2" id="KW-1277">Toxin-antitoxin system</keyword>
<evidence type="ECO:0000256" key="2">
    <source>
        <dbReference type="ARBA" id="ARBA00022649"/>
    </source>
</evidence>
<evidence type="ECO:0000256" key="1">
    <source>
        <dbReference type="ARBA" id="ARBA00022553"/>
    </source>
</evidence>
<evidence type="ECO:0000313" key="5">
    <source>
        <dbReference type="EMBL" id="MCZ0860808.1"/>
    </source>
</evidence>
<accession>A0ABT4II95</accession>
<dbReference type="EMBL" id="JAPTGB010000011">
    <property type="protein sequence ID" value="MCZ0860808.1"/>
    <property type="molecule type" value="Genomic_DNA"/>
</dbReference>
<reference evidence="5" key="1">
    <citation type="submission" date="2022-12" db="EMBL/GenBank/DDBJ databases">
        <title>Isolation and characterisation of novel Methanocorpusculum spp. from native Australian herbivores indicates the genus is ancestrally host-associated.</title>
        <authorList>
            <person name="Volmer J.G."/>
            <person name="Soo R.M."/>
            <person name="Evans P.N."/>
            <person name="Hoedt E.C."/>
            <person name="Astorga Alsina A.L."/>
            <person name="Woodcroft B.J."/>
            <person name="Tyson G.W."/>
            <person name="Hugenholtz P."/>
            <person name="Morrison M."/>
        </authorList>
    </citation>
    <scope>NUCLEOTIDE SEQUENCE</scope>
    <source>
        <strain evidence="5">MG</strain>
    </source>
</reference>
<comment type="caution">
    <text evidence="5">The sequence shown here is derived from an EMBL/GenBank/DDBJ whole genome shotgun (WGS) entry which is preliminary data.</text>
</comment>
<keyword evidence="4" id="KW-0378">Hydrolase</keyword>
<sequence length="73" mass="8439">MKHDISLRSDTIYFQHICDEVNFLLTASKNLTYEVLLQDPILQRAIIRSLEVMGEASRNLSPDGKCTYPEIPW</sequence>